<dbReference type="OrthoDB" id="9775724at2"/>
<feature type="coiled-coil region" evidence="1">
    <location>
        <begin position="172"/>
        <end position="206"/>
    </location>
</feature>
<dbReference type="InterPro" id="IPR050445">
    <property type="entry name" value="Bact_polysacc_biosynth/exp"/>
</dbReference>
<dbReference type="Proteomes" id="UP000252357">
    <property type="component" value="Unassembled WGS sequence"/>
</dbReference>
<proteinExistence type="predicted"/>
<keyword evidence="2" id="KW-0812">Transmembrane</keyword>
<keyword evidence="1" id="KW-0175">Coiled coil</keyword>
<keyword evidence="4" id="KW-1185">Reference proteome</keyword>
<dbReference type="PANTHER" id="PTHR32309:SF13">
    <property type="entry name" value="FERRIC ENTEROBACTIN TRANSPORT PROTEIN FEPE"/>
    <property type="match status" value="1"/>
</dbReference>
<feature type="transmembrane region" description="Helical" evidence="2">
    <location>
        <begin position="23"/>
        <end position="43"/>
    </location>
</feature>
<comment type="caution">
    <text evidence="3">The sequence shown here is derived from an EMBL/GenBank/DDBJ whole genome shotgun (WGS) entry which is preliminary data.</text>
</comment>
<dbReference type="AlphaFoldDB" id="A0A368L0I4"/>
<dbReference type="GO" id="GO:0005886">
    <property type="term" value="C:plasma membrane"/>
    <property type="evidence" value="ECO:0007669"/>
    <property type="project" value="TreeGrafter"/>
</dbReference>
<evidence type="ECO:0000313" key="4">
    <source>
        <dbReference type="Proteomes" id="UP000252357"/>
    </source>
</evidence>
<name>A0A368L0I4_9BURK</name>
<gene>
    <name evidence="3" type="ORF">DU000_09640</name>
</gene>
<feature type="transmembrane region" description="Helical" evidence="2">
    <location>
        <begin position="409"/>
        <end position="431"/>
    </location>
</feature>
<organism evidence="3 4">
    <name type="scientific">Parvibium lacunae</name>
    <dbReference type="NCBI Taxonomy" id="1888893"/>
    <lineage>
        <taxon>Bacteria</taxon>
        <taxon>Pseudomonadati</taxon>
        <taxon>Pseudomonadota</taxon>
        <taxon>Betaproteobacteria</taxon>
        <taxon>Burkholderiales</taxon>
        <taxon>Alcaligenaceae</taxon>
        <taxon>Parvibium</taxon>
    </lineage>
</organism>
<keyword evidence="2" id="KW-0472">Membrane</keyword>
<dbReference type="PANTHER" id="PTHR32309">
    <property type="entry name" value="TYROSINE-PROTEIN KINASE"/>
    <property type="match status" value="1"/>
</dbReference>
<accession>A0A368L0I4</accession>
<dbReference type="GO" id="GO:0004713">
    <property type="term" value="F:protein tyrosine kinase activity"/>
    <property type="evidence" value="ECO:0007669"/>
    <property type="project" value="TreeGrafter"/>
</dbReference>
<evidence type="ECO:0000313" key="3">
    <source>
        <dbReference type="EMBL" id="RCS57059.1"/>
    </source>
</evidence>
<keyword evidence="2" id="KW-1133">Transmembrane helix</keyword>
<dbReference type="RefSeq" id="WP_114403201.1">
    <property type="nucleotide sequence ID" value="NZ_QPGB01000004.1"/>
</dbReference>
<evidence type="ECO:0000256" key="2">
    <source>
        <dbReference type="SAM" id="Phobius"/>
    </source>
</evidence>
<evidence type="ECO:0000256" key="1">
    <source>
        <dbReference type="SAM" id="Coils"/>
    </source>
</evidence>
<dbReference type="EMBL" id="QPGB01000004">
    <property type="protein sequence ID" value="RCS57059.1"/>
    <property type="molecule type" value="Genomic_DNA"/>
</dbReference>
<sequence>MAATRDLVLSFTQLGAIAKARRTTILVAVFLCAAVSGAISVVIPKTYRASADIFIDYRANDPISGRQFHPMQDESYLETQFDMLKGVQVAERTIDKLRLLDSEEGRKLVALRGAETAKRLMAEGMAKSLDIVTHKTSRIIEVRYTGKDPKQVRDITNTLVKSYIDLTIELVMAPAQARRDQYNTQLESLRQQVDDLQTKLTEYQQESGILEVDEKQDTDTRQLNELSTRLAQTQGLRAETTARRAALEKLLQAGHRAYEIPTLSTLGNIPELKGRLSSLDAKLAETSAVYGRNHPRYREIIEERQALTERLEREARTILDSVRSADEQALRQEQILQQQINAQQQRTLENKKHRDIISSYQRQLESVQKIYNTALQRYDELLMSSNISIANSAVMRWAELPTKHIKPILLNNLVFGIFGGLVLGLSLAFLLELSNRRVRCLEDLQKEFELPVLGQVGGSKRLAAAALPPTTTMDPLWGDDV</sequence>
<evidence type="ECO:0008006" key="5">
    <source>
        <dbReference type="Google" id="ProtNLM"/>
    </source>
</evidence>
<reference evidence="3 4" key="1">
    <citation type="journal article" date="2018" name="Int. J. Syst. Evol. Microbiol.">
        <title>Parvibium lacunae gen. nov., sp. nov., a new member of the family Alcaligenaceae isolated from a freshwater pond.</title>
        <authorList>
            <person name="Chen W.M."/>
            <person name="Xie P.B."/>
            <person name="Hsu M.Y."/>
            <person name="Sheu S.Y."/>
        </authorList>
    </citation>
    <scope>NUCLEOTIDE SEQUENCE [LARGE SCALE GENOMIC DNA]</scope>
    <source>
        <strain evidence="3 4">KMB9</strain>
    </source>
</reference>
<protein>
    <recommendedName>
        <fullName evidence="5">Polysaccharide chain length determinant N-terminal domain-containing protein</fullName>
    </recommendedName>
</protein>